<evidence type="ECO:0000313" key="2">
    <source>
        <dbReference type="EMBL" id="CAD9751402.1"/>
    </source>
</evidence>
<dbReference type="EMBL" id="HBHP01005951">
    <property type="protein sequence ID" value="CAD9751400.1"/>
    <property type="molecule type" value="Transcribed_RNA"/>
</dbReference>
<gene>
    <name evidence="1" type="ORF">LSP00402_LOCUS3685</name>
    <name evidence="2" type="ORF">LSP00402_LOCUS3686</name>
</gene>
<dbReference type="EMBL" id="HBHP01005952">
    <property type="protein sequence ID" value="CAD9751402.1"/>
    <property type="molecule type" value="Transcribed_RNA"/>
</dbReference>
<organism evidence="1">
    <name type="scientific">Lotharella oceanica</name>
    <dbReference type="NCBI Taxonomy" id="641309"/>
    <lineage>
        <taxon>Eukaryota</taxon>
        <taxon>Sar</taxon>
        <taxon>Rhizaria</taxon>
        <taxon>Cercozoa</taxon>
        <taxon>Chlorarachniophyceae</taxon>
        <taxon>Lotharella</taxon>
    </lineage>
</organism>
<protein>
    <submittedName>
        <fullName evidence="1">Uncharacterized protein</fullName>
    </submittedName>
</protein>
<name>A0A7S2X9A4_9EUKA</name>
<dbReference type="AlphaFoldDB" id="A0A7S2X9A4"/>
<reference evidence="1" key="1">
    <citation type="submission" date="2021-01" db="EMBL/GenBank/DDBJ databases">
        <authorList>
            <person name="Corre E."/>
            <person name="Pelletier E."/>
            <person name="Niang G."/>
            <person name="Scheremetjew M."/>
            <person name="Finn R."/>
            <person name="Kale V."/>
            <person name="Holt S."/>
            <person name="Cochrane G."/>
            <person name="Meng A."/>
            <person name="Brown T."/>
            <person name="Cohen L."/>
        </authorList>
    </citation>
    <scope>NUCLEOTIDE SEQUENCE</scope>
    <source>
        <strain evidence="1">CCMP622</strain>
    </source>
</reference>
<evidence type="ECO:0000313" key="1">
    <source>
        <dbReference type="EMBL" id="CAD9751400.1"/>
    </source>
</evidence>
<proteinExistence type="predicted"/>
<accession>A0A7S2X9A4</accession>
<sequence length="155" mass="17474">MENLWGREDLERRITKIVARKRDGFHKNDSKKKSVALQSRAKIPCGSSYRKETNRVGDISRSFETERRCSSQEEKKKGSCDKSTLCATATTLGKHLRTTVTQQPGFPPYRSVLSVARPGTQLDAHQYQGRTGAECTRAALKNEDILDKSMPQTNE</sequence>